<organism evidence="1 2">
    <name type="scientific">Vibrio tapetis subsp. tapetis</name>
    <dbReference type="NCBI Taxonomy" id="1671868"/>
    <lineage>
        <taxon>Bacteria</taxon>
        <taxon>Pseudomonadati</taxon>
        <taxon>Pseudomonadota</taxon>
        <taxon>Gammaproteobacteria</taxon>
        <taxon>Vibrionales</taxon>
        <taxon>Vibrionaceae</taxon>
        <taxon>Vibrio</taxon>
    </lineage>
</organism>
<sequence length="50" mass="5529">MCTAWLNWSTLILSSFDIESNAKMSEGGIGFPLMAHVIRNSASYPMTSFD</sequence>
<evidence type="ECO:0000313" key="2">
    <source>
        <dbReference type="Proteomes" id="UP000235828"/>
    </source>
</evidence>
<reference evidence="1 2" key="1">
    <citation type="submission" date="2017-10" db="EMBL/GenBank/DDBJ databases">
        <authorList>
            <person name="Banno H."/>
            <person name="Chua N.-H."/>
        </authorList>
    </citation>
    <scope>NUCLEOTIDE SEQUENCE [LARGE SCALE GENOMIC DNA]</scope>
    <source>
        <strain evidence="1">Vibrio tapetis CECT4600</strain>
    </source>
</reference>
<dbReference type="EMBL" id="LT960612">
    <property type="protein sequence ID" value="SON53380.1"/>
    <property type="molecule type" value="Genomic_DNA"/>
</dbReference>
<evidence type="ECO:0000313" key="1">
    <source>
        <dbReference type="EMBL" id="SON53380.1"/>
    </source>
</evidence>
<proteinExistence type="predicted"/>
<accession>A0A2N8ZN84</accession>
<protein>
    <submittedName>
        <fullName evidence="1">Uncharacterized protein</fullName>
    </submittedName>
</protein>
<dbReference type="KEGG" id="vta:B1768"/>
<dbReference type="Proteomes" id="UP000235828">
    <property type="component" value="Chromosome B"/>
</dbReference>
<name>A0A2N8ZN84_9VIBR</name>
<keyword evidence="2" id="KW-1185">Reference proteome</keyword>
<gene>
    <name evidence="1" type="ORF">VTAP4600_B1768</name>
</gene>
<dbReference type="AlphaFoldDB" id="A0A2N8ZN84"/>